<evidence type="ECO:0000313" key="2">
    <source>
        <dbReference type="EMBL" id="KGO84499.1"/>
    </source>
</evidence>
<sequence>MKFDKIIVSESAFNSEDTNAILNSNIAVINLLREEGVSDEDIHPDSLISYYLDYYTSNINTDGFAKFVYHSQWTDDLNEILEEGFEKVGSQAHLDYFRMQTEKIDSLTRKEFDGFMNQEFGKSPVKQKIDDDTYFEIPEALVALNAQWLRNHPDLKVLSIEDMYAELEKFIGRKIER</sequence>
<keyword evidence="3" id="KW-1185">Reference proteome</keyword>
<protein>
    <recommendedName>
        <fullName evidence="1">DNA mimic protein DMP19 C-terminal domain-containing protein</fullName>
    </recommendedName>
</protein>
<feature type="domain" description="DNA mimic protein DMP19 C-terminal" evidence="1">
    <location>
        <begin position="41"/>
        <end position="152"/>
    </location>
</feature>
<proteinExistence type="predicted"/>
<reference evidence="2 3" key="1">
    <citation type="submission" date="2013-09" db="EMBL/GenBank/DDBJ databases">
        <authorList>
            <person name="Zeng Z."/>
            <person name="Chen C."/>
        </authorList>
    </citation>
    <scope>NUCLEOTIDE SEQUENCE [LARGE SCALE GENOMIC DNA]</scope>
    <source>
        <strain evidence="2 3">F44-8</strain>
    </source>
</reference>
<accession>A0A0A2LWW1</accession>
<dbReference type="eggNOG" id="ENOG5032ESN">
    <property type="taxonomic scope" value="Bacteria"/>
</dbReference>
<name>A0A0A2LWW1_9FLAO</name>
<dbReference type="STRING" id="1406840.Q763_01790"/>
<dbReference type="Pfam" id="PF14300">
    <property type="entry name" value="DMP19"/>
    <property type="match status" value="1"/>
</dbReference>
<comment type="caution">
    <text evidence="2">The sequence shown here is derived from an EMBL/GenBank/DDBJ whole genome shotgun (WGS) entry which is preliminary data.</text>
</comment>
<dbReference type="EMBL" id="JRLV01000001">
    <property type="protein sequence ID" value="KGO84499.1"/>
    <property type="molecule type" value="Genomic_DNA"/>
</dbReference>
<dbReference type="Proteomes" id="UP000030129">
    <property type="component" value="Unassembled WGS sequence"/>
</dbReference>
<evidence type="ECO:0000313" key="3">
    <source>
        <dbReference type="Proteomes" id="UP000030129"/>
    </source>
</evidence>
<gene>
    <name evidence="2" type="ORF">Q763_01790</name>
</gene>
<dbReference type="AlphaFoldDB" id="A0A0A2LWW1"/>
<dbReference type="InterPro" id="IPR025402">
    <property type="entry name" value="DMP19_C"/>
</dbReference>
<dbReference type="RefSeq" id="WP_035130481.1">
    <property type="nucleotide sequence ID" value="NZ_JRLV01000001.1"/>
</dbReference>
<evidence type="ECO:0000259" key="1">
    <source>
        <dbReference type="Pfam" id="PF14300"/>
    </source>
</evidence>
<organism evidence="2 3">
    <name type="scientific">Flavobacterium beibuense F44-8</name>
    <dbReference type="NCBI Taxonomy" id="1406840"/>
    <lineage>
        <taxon>Bacteria</taxon>
        <taxon>Pseudomonadati</taxon>
        <taxon>Bacteroidota</taxon>
        <taxon>Flavobacteriia</taxon>
        <taxon>Flavobacteriales</taxon>
        <taxon>Flavobacteriaceae</taxon>
        <taxon>Flavobacterium</taxon>
    </lineage>
</organism>